<dbReference type="Pfam" id="PF01478">
    <property type="entry name" value="Peptidase_A24"/>
    <property type="match status" value="1"/>
</dbReference>
<dbReference type="RefSeq" id="WP_090195611.1">
    <property type="nucleotide sequence ID" value="NZ_FOYP01000001.1"/>
</dbReference>
<gene>
    <name evidence="3" type="ORF">SAMN04488005_0329</name>
</gene>
<keyword evidence="1" id="KW-1133">Transmembrane helix</keyword>
<dbReference type="Gene3D" id="1.20.120.1220">
    <property type="match status" value="1"/>
</dbReference>
<feature type="transmembrane region" description="Helical" evidence="1">
    <location>
        <begin position="61"/>
        <end position="82"/>
    </location>
</feature>
<feature type="transmembrane region" description="Helical" evidence="1">
    <location>
        <begin position="36"/>
        <end position="55"/>
    </location>
</feature>
<evidence type="ECO:0000313" key="4">
    <source>
        <dbReference type="Proteomes" id="UP000199478"/>
    </source>
</evidence>
<dbReference type="STRING" id="390270.SAMN04488005_0329"/>
<keyword evidence="4" id="KW-1185">Reference proteome</keyword>
<dbReference type="GO" id="GO:0016020">
    <property type="term" value="C:membrane"/>
    <property type="evidence" value="ECO:0007669"/>
    <property type="project" value="InterPro"/>
</dbReference>
<accession>A0A1I6FRX9</accession>
<reference evidence="4" key="1">
    <citation type="submission" date="2016-10" db="EMBL/GenBank/DDBJ databases">
        <authorList>
            <person name="Varghese N."/>
            <person name="Submissions S."/>
        </authorList>
    </citation>
    <scope>NUCLEOTIDE SEQUENCE [LARGE SCALE GENOMIC DNA]</scope>
    <source>
        <strain evidence="4">DSM 26879</strain>
    </source>
</reference>
<evidence type="ECO:0000313" key="3">
    <source>
        <dbReference type="EMBL" id="SFR32547.1"/>
    </source>
</evidence>
<proteinExistence type="predicted"/>
<organism evidence="3 4">
    <name type="scientific">Yoonia tamlensis</name>
    <dbReference type="NCBI Taxonomy" id="390270"/>
    <lineage>
        <taxon>Bacteria</taxon>
        <taxon>Pseudomonadati</taxon>
        <taxon>Pseudomonadota</taxon>
        <taxon>Alphaproteobacteria</taxon>
        <taxon>Rhodobacterales</taxon>
        <taxon>Paracoccaceae</taxon>
        <taxon>Yoonia</taxon>
    </lineage>
</organism>
<keyword evidence="1" id="KW-0472">Membrane</keyword>
<evidence type="ECO:0000256" key="1">
    <source>
        <dbReference type="SAM" id="Phobius"/>
    </source>
</evidence>
<feature type="domain" description="Prepilin type IV endopeptidase peptidase" evidence="2">
    <location>
        <begin position="16"/>
        <end position="117"/>
    </location>
</feature>
<protein>
    <submittedName>
        <fullName evidence="3">Prepilin peptidase CpaA</fullName>
    </submittedName>
</protein>
<feature type="transmembrane region" description="Helical" evidence="1">
    <location>
        <begin position="6"/>
        <end position="24"/>
    </location>
</feature>
<keyword evidence="1" id="KW-0812">Transmembrane</keyword>
<feature type="transmembrane region" description="Helical" evidence="1">
    <location>
        <begin position="142"/>
        <end position="161"/>
    </location>
</feature>
<evidence type="ECO:0000259" key="2">
    <source>
        <dbReference type="Pfam" id="PF01478"/>
    </source>
</evidence>
<dbReference type="AlphaFoldDB" id="A0A1I6FRX9"/>
<dbReference type="Proteomes" id="UP000199478">
    <property type="component" value="Unassembled WGS sequence"/>
</dbReference>
<name>A0A1I6FRX9_9RHOB</name>
<dbReference type="InterPro" id="IPR000045">
    <property type="entry name" value="Prepilin_IV_endopep_pep"/>
</dbReference>
<dbReference type="EMBL" id="FOYP01000001">
    <property type="protein sequence ID" value="SFR32547.1"/>
    <property type="molecule type" value="Genomic_DNA"/>
</dbReference>
<sequence length="163" mass="18016">MGLTAQAAYWFLPAVIPIAIYVAWNDMRVMKIPNAANYLLLASYAVLGYFALGSFELYLWHWTHFFVVLAVGILFWMSGVIGGGDVKFMAAAAPMVALADLRVFLLIYASCLLGALVTHRLAKHSPLRKIAPDWASWDNARFPKGLALSGTLLFYLFGVAITR</sequence>
<feature type="transmembrane region" description="Helical" evidence="1">
    <location>
        <begin position="103"/>
        <end position="122"/>
    </location>
</feature>
<dbReference type="GO" id="GO:0004190">
    <property type="term" value="F:aspartic-type endopeptidase activity"/>
    <property type="evidence" value="ECO:0007669"/>
    <property type="project" value="InterPro"/>
</dbReference>
<dbReference type="OrthoDB" id="7709484at2"/>